<protein>
    <recommendedName>
        <fullName evidence="4">Transmembrane protein</fullName>
    </recommendedName>
</protein>
<gene>
    <name evidence="2" type="ORF">D0Y65_037450</name>
</gene>
<name>A0A445H0D0_GLYSO</name>
<dbReference type="EMBL" id="QZWG01000014">
    <property type="protein sequence ID" value="RZB67057.1"/>
    <property type="molecule type" value="Genomic_DNA"/>
</dbReference>
<feature type="transmembrane region" description="Helical" evidence="1">
    <location>
        <begin position="74"/>
        <end position="96"/>
    </location>
</feature>
<keyword evidence="1" id="KW-1133">Transmembrane helix</keyword>
<dbReference type="Proteomes" id="UP000289340">
    <property type="component" value="Chromosome 14"/>
</dbReference>
<dbReference type="Gramene" id="XM_028344700.1">
    <property type="protein sequence ID" value="XP_028200501.1"/>
    <property type="gene ID" value="LOC114384878"/>
</dbReference>
<keyword evidence="1" id="KW-0812">Transmembrane</keyword>
<accession>A0A445H0D0</accession>
<dbReference type="AlphaFoldDB" id="A0A445H0D0"/>
<comment type="caution">
    <text evidence="2">The sequence shown here is derived from an EMBL/GenBank/DDBJ whole genome shotgun (WGS) entry which is preliminary data.</text>
</comment>
<evidence type="ECO:0000313" key="3">
    <source>
        <dbReference type="Proteomes" id="UP000289340"/>
    </source>
</evidence>
<dbReference type="PANTHER" id="PTHR37196:SF2">
    <property type="entry name" value="TRANSMEMBRANE PROTEIN"/>
    <property type="match status" value="1"/>
</dbReference>
<evidence type="ECO:0000313" key="2">
    <source>
        <dbReference type="EMBL" id="RZB67057.1"/>
    </source>
</evidence>
<keyword evidence="3" id="KW-1185">Reference proteome</keyword>
<proteinExistence type="predicted"/>
<dbReference type="PANTHER" id="PTHR37196">
    <property type="entry name" value="TRANSMEMBRANE PROTEIN"/>
    <property type="match status" value="1"/>
</dbReference>
<reference evidence="2 3" key="1">
    <citation type="submission" date="2018-09" db="EMBL/GenBank/DDBJ databases">
        <title>A high-quality reference genome of wild soybean provides a powerful tool to mine soybean genomes.</title>
        <authorList>
            <person name="Xie M."/>
            <person name="Chung C.Y.L."/>
            <person name="Li M.-W."/>
            <person name="Wong F.-L."/>
            <person name="Chan T.-F."/>
            <person name="Lam H.-M."/>
        </authorList>
    </citation>
    <scope>NUCLEOTIDE SEQUENCE [LARGE SCALE GENOMIC DNA]</scope>
    <source>
        <strain evidence="3">cv. W05</strain>
        <tissue evidence="2">Hypocotyl of etiolated seedlings</tissue>
    </source>
</reference>
<evidence type="ECO:0008006" key="4">
    <source>
        <dbReference type="Google" id="ProtNLM"/>
    </source>
</evidence>
<keyword evidence="1" id="KW-0472">Membrane</keyword>
<organism evidence="2 3">
    <name type="scientific">Glycine soja</name>
    <name type="common">Wild soybean</name>
    <dbReference type="NCBI Taxonomy" id="3848"/>
    <lineage>
        <taxon>Eukaryota</taxon>
        <taxon>Viridiplantae</taxon>
        <taxon>Streptophyta</taxon>
        <taxon>Embryophyta</taxon>
        <taxon>Tracheophyta</taxon>
        <taxon>Spermatophyta</taxon>
        <taxon>Magnoliopsida</taxon>
        <taxon>eudicotyledons</taxon>
        <taxon>Gunneridae</taxon>
        <taxon>Pentapetalae</taxon>
        <taxon>rosids</taxon>
        <taxon>fabids</taxon>
        <taxon>Fabales</taxon>
        <taxon>Fabaceae</taxon>
        <taxon>Papilionoideae</taxon>
        <taxon>50 kb inversion clade</taxon>
        <taxon>NPAAA clade</taxon>
        <taxon>indigoferoid/millettioid clade</taxon>
        <taxon>Phaseoleae</taxon>
        <taxon>Glycine</taxon>
        <taxon>Glycine subgen. Soja</taxon>
    </lineage>
</organism>
<evidence type="ECO:0000256" key="1">
    <source>
        <dbReference type="SAM" id="Phobius"/>
    </source>
</evidence>
<sequence length="121" mass="13381">MGCLHLQPSLLPFPLHAKFKPQLHHMRHTTKLFWLTTHQPPRGQHLPSASPLSTKALPHLVVVAPAQSGDLSTLLPISAVLLSAYFIANFVVPGFFTNSFGYDKSSNEEQKVDDVNAIEDE</sequence>